<evidence type="ECO:0000313" key="6">
    <source>
        <dbReference type="Proteomes" id="UP000285712"/>
    </source>
</evidence>
<keyword evidence="2" id="KW-0812">Transmembrane</keyword>
<dbReference type="AlphaFoldDB" id="A0A3R6ZZL7"/>
<feature type="compositionally biased region" description="Acidic residues" evidence="1">
    <location>
        <begin position="447"/>
        <end position="469"/>
    </location>
</feature>
<comment type="caution">
    <text evidence="3">The sequence shown here is derived from an EMBL/GenBank/DDBJ whole genome shotgun (WGS) entry which is preliminary data.</text>
</comment>
<evidence type="ECO:0000313" key="3">
    <source>
        <dbReference type="EMBL" id="RHY87778.1"/>
    </source>
</evidence>
<gene>
    <name evidence="3" type="ORF">DYB35_009222</name>
    <name evidence="4" type="ORF">DYB37_006199</name>
</gene>
<name>A0A3R6ZZL7_APHAT</name>
<dbReference type="EMBL" id="QUTG01004589">
    <property type="protein sequence ID" value="RHY87778.1"/>
    <property type="molecule type" value="Genomic_DNA"/>
</dbReference>
<evidence type="ECO:0000313" key="4">
    <source>
        <dbReference type="EMBL" id="RHZ06764.1"/>
    </source>
</evidence>
<sequence>MYNLFHVMRSHDDALRQCAADMQTPTKVLVRKMSQEHLSELMSSYVVVLVVPSLFVSVALSKNDFGLDAAMSFCWIPHGMHRLAFFYSQLVVGILIFALVMPSVLMRIIIQVEARPLLMDAAGVLYLGLSFLVLSWGALNAVSPIRTTVYSSCALHHLLWSSSGAVVSILALLPSPLHDNSYILTKSSPTIIKLVSSSSGRAPSSRFPDIHHHHYTTAAAAALPPSSFPSRLASHPYHHDLCQSACNSVCGTALSVPPDTLARRDHAAAMDAYTHMLLGYVREQLQDEGYDVSSRHMSTFLSTLERSILPTSTDIHHHQSMVVTDSKVKLNQMLEEYRRDNHASFVHGDGDENGDGDRKMGIDMDVDQRLNQAMERLHRELPSTRGMAAVDVDVKVAKCVFDQHGSSSHQGSMPPVCTNGSFAGSVDLDMLLAAAKAKYAATSSHLDDDEYDDESDVDDEEEDEDDLDAQMEAARARWRAAEERAQ</sequence>
<evidence type="ECO:0000256" key="1">
    <source>
        <dbReference type="SAM" id="MobiDB-lite"/>
    </source>
</evidence>
<protein>
    <submittedName>
        <fullName evidence="3">Uncharacterized protein</fullName>
    </submittedName>
</protein>
<reference evidence="5 6" key="1">
    <citation type="submission" date="2018-08" db="EMBL/GenBank/DDBJ databases">
        <title>Aphanomyces genome sequencing and annotation.</title>
        <authorList>
            <person name="Minardi D."/>
            <person name="Oidtmann B."/>
            <person name="Van Der Giezen M."/>
            <person name="Studholme D.J."/>
        </authorList>
    </citation>
    <scope>NUCLEOTIDE SEQUENCE [LARGE SCALE GENOMIC DNA]</scope>
    <source>
        <strain evidence="4 5">Da</strain>
        <strain evidence="3 6">Sv</strain>
    </source>
</reference>
<feature type="transmembrane region" description="Helical" evidence="2">
    <location>
        <begin position="117"/>
        <end position="138"/>
    </location>
</feature>
<dbReference type="EMBL" id="QUTH01006592">
    <property type="protein sequence ID" value="RHZ06764.1"/>
    <property type="molecule type" value="Genomic_DNA"/>
</dbReference>
<evidence type="ECO:0000313" key="5">
    <source>
        <dbReference type="Proteomes" id="UP000285430"/>
    </source>
</evidence>
<feature type="transmembrane region" description="Helical" evidence="2">
    <location>
        <begin position="41"/>
        <end position="60"/>
    </location>
</feature>
<dbReference type="Proteomes" id="UP000285712">
    <property type="component" value="Unassembled WGS sequence"/>
</dbReference>
<feature type="transmembrane region" description="Helical" evidence="2">
    <location>
        <begin position="80"/>
        <end position="105"/>
    </location>
</feature>
<dbReference type="VEuPathDB" id="FungiDB:H257_18281"/>
<feature type="region of interest" description="Disordered" evidence="1">
    <location>
        <begin position="442"/>
        <end position="486"/>
    </location>
</feature>
<organism evidence="3 6">
    <name type="scientific">Aphanomyces astaci</name>
    <name type="common">Crayfish plague agent</name>
    <dbReference type="NCBI Taxonomy" id="112090"/>
    <lineage>
        <taxon>Eukaryota</taxon>
        <taxon>Sar</taxon>
        <taxon>Stramenopiles</taxon>
        <taxon>Oomycota</taxon>
        <taxon>Saprolegniomycetes</taxon>
        <taxon>Saprolegniales</taxon>
        <taxon>Verrucalvaceae</taxon>
        <taxon>Aphanomyces</taxon>
    </lineage>
</organism>
<dbReference type="Proteomes" id="UP000285430">
    <property type="component" value="Unassembled WGS sequence"/>
</dbReference>
<proteinExistence type="predicted"/>
<keyword evidence="2" id="KW-1133">Transmembrane helix</keyword>
<keyword evidence="2" id="KW-0472">Membrane</keyword>
<accession>A0A3R6ZZL7</accession>
<evidence type="ECO:0000256" key="2">
    <source>
        <dbReference type="SAM" id="Phobius"/>
    </source>
</evidence>